<feature type="DNA-binding region" description="OmpR/PhoB-type" evidence="3">
    <location>
        <begin position="132"/>
        <end position="231"/>
    </location>
</feature>
<dbReference type="SUPFAM" id="SSF46894">
    <property type="entry name" value="C-terminal effector domain of the bipartite response regulators"/>
    <property type="match status" value="1"/>
</dbReference>
<sequence>MSSSKILVIEDNGRLRRFIVTSLEKEGFSVLQADSGQNAFSILRTELPDLILLDLRLGDYDGIEILKTIRRQDDVPVIIVSSINNQDIKIDGFNIGCDDYITKPFYIDELIVRVKRLLVRSEKTGNIKAPILEKIKSGPFSIDINTQTVIKGKKPLQMRQKLFNLFLYFIKNPDIIISYNQLYEKLWSSSAEFSENSLYVHIRHLRAAIEDNPSKPVYIKTVKNAGYIYSPDE</sequence>
<dbReference type="SMART" id="SM00448">
    <property type="entry name" value="REC"/>
    <property type="match status" value="1"/>
</dbReference>
<dbReference type="SMART" id="SM00862">
    <property type="entry name" value="Trans_reg_C"/>
    <property type="match status" value="1"/>
</dbReference>
<name>A0AAJ1MN52_9SPIO</name>
<proteinExistence type="predicted"/>
<dbReference type="InterPro" id="IPR001789">
    <property type="entry name" value="Sig_transdc_resp-reg_receiver"/>
</dbReference>
<keyword evidence="1 3" id="KW-0238">DNA-binding</keyword>
<comment type="caution">
    <text evidence="6">The sequence shown here is derived from an EMBL/GenBank/DDBJ whole genome shotgun (WGS) entry which is preliminary data.</text>
</comment>
<reference evidence="6 7" key="1">
    <citation type="submission" date="2022-12" db="EMBL/GenBank/DDBJ databases">
        <title>Metagenome assembled genome from gulf of manar.</title>
        <authorList>
            <person name="Kohli P."/>
            <person name="Pk S."/>
            <person name="Venkata Ramana C."/>
            <person name="Sasikala C."/>
        </authorList>
    </citation>
    <scope>NUCLEOTIDE SEQUENCE [LARGE SCALE GENOMIC DNA]</scope>
    <source>
        <strain evidence="6">JB008</strain>
    </source>
</reference>
<evidence type="ECO:0000313" key="7">
    <source>
        <dbReference type="Proteomes" id="UP001221217"/>
    </source>
</evidence>
<dbReference type="InterPro" id="IPR016032">
    <property type="entry name" value="Sig_transdc_resp-reg_C-effctor"/>
</dbReference>
<dbReference type="Gene3D" id="3.40.50.2300">
    <property type="match status" value="1"/>
</dbReference>
<dbReference type="Pfam" id="PF00486">
    <property type="entry name" value="Trans_reg_C"/>
    <property type="match status" value="1"/>
</dbReference>
<evidence type="ECO:0000256" key="2">
    <source>
        <dbReference type="PROSITE-ProRule" id="PRU00169"/>
    </source>
</evidence>
<dbReference type="AlphaFoldDB" id="A0AAJ1MN52"/>
<dbReference type="GO" id="GO:0032993">
    <property type="term" value="C:protein-DNA complex"/>
    <property type="evidence" value="ECO:0007669"/>
    <property type="project" value="TreeGrafter"/>
</dbReference>
<dbReference type="GO" id="GO:0006355">
    <property type="term" value="P:regulation of DNA-templated transcription"/>
    <property type="evidence" value="ECO:0007669"/>
    <property type="project" value="InterPro"/>
</dbReference>
<keyword evidence="2" id="KW-0597">Phosphoprotein</keyword>
<feature type="domain" description="Response regulatory" evidence="4">
    <location>
        <begin position="5"/>
        <end position="118"/>
    </location>
</feature>
<dbReference type="PANTHER" id="PTHR48111">
    <property type="entry name" value="REGULATOR OF RPOS"/>
    <property type="match status" value="1"/>
</dbReference>
<dbReference type="PROSITE" id="PS50110">
    <property type="entry name" value="RESPONSE_REGULATORY"/>
    <property type="match status" value="1"/>
</dbReference>
<feature type="domain" description="OmpR/PhoB-type" evidence="5">
    <location>
        <begin position="132"/>
        <end position="231"/>
    </location>
</feature>
<evidence type="ECO:0000313" key="6">
    <source>
        <dbReference type="EMBL" id="MDC7226024.1"/>
    </source>
</evidence>
<dbReference type="GO" id="GO:0000976">
    <property type="term" value="F:transcription cis-regulatory region binding"/>
    <property type="evidence" value="ECO:0007669"/>
    <property type="project" value="TreeGrafter"/>
</dbReference>
<dbReference type="InterPro" id="IPR039420">
    <property type="entry name" value="WalR-like"/>
</dbReference>
<accession>A0AAJ1MN52</accession>
<evidence type="ECO:0000256" key="1">
    <source>
        <dbReference type="ARBA" id="ARBA00023125"/>
    </source>
</evidence>
<dbReference type="InterPro" id="IPR011006">
    <property type="entry name" value="CheY-like_superfamily"/>
</dbReference>
<dbReference type="InterPro" id="IPR036388">
    <property type="entry name" value="WH-like_DNA-bd_sf"/>
</dbReference>
<dbReference type="Gene3D" id="1.10.10.10">
    <property type="entry name" value="Winged helix-like DNA-binding domain superfamily/Winged helix DNA-binding domain"/>
    <property type="match status" value="1"/>
</dbReference>
<evidence type="ECO:0000259" key="5">
    <source>
        <dbReference type="PROSITE" id="PS51755"/>
    </source>
</evidence>
<evidence type="ECO:0000256" key="3">
    <source>
        <dbReference type="PROSITE-ProRule" id="PRU01091"/>
    </source>
</evidence>
<feature type="modified residue" description="4-aspartylphosphate" evidence="2">
    <location>
        <position position="54"/>
    </location>
</feature>
<dbReference type="GO" id="GO:0000156">
    <property type="term" value="F:phosphorelay response regulator activity"/>
    <property type="evidence" value="ECO:0007669"/>
    <property type="project" value="TreeGrafter"/>
</dbReference>
<evidence type="ECO:0000259" key="4">
    <source>
        <dbReference type="PROSITE" id="PS50110"/>
    </source>
</evidence>
<gene>
    <name evidence="6" type="ORF">PQJ61_04585</name>
</gene>
<dbReference type="EMBL" id="JAQQAL010000011">
    <property type="protein sequence ID" value="MDC7226024.1"/>
    <property type="molecule type" value="Genomic_DNA"/>
</dbReference>
<dbReference type="InterPro" id="IPR001867">
    <property type="entry name" value="OmpR/PhoB-type_DNA-bd"/>
</dbReference>
<dbReference type="SUPFAM" id="SSF52172">
    <property type="entry name" value="CheY-like"/>
    <property type="match status" value="1"/>
</dbReference>
<dbReference type="PANTHER" id="PTHR48111:SF52">
    <property type="entry name" value="TRANSCRIPTIONAL REGULATORY PROTEIN YVRH"/>
    <property type="match status" value="1"/>
</dbReference>
<organism evidence="6 7">
    <name type="scientific">Candidatus Thalassospirochaeta sargassi</name>
    <dbReference type="NCBI Taxonomy" id="3119039"/>
    <lineage>
        <taxon>Bacteria</taxon>
        <taxon>Pseudomonadati</taxon>
        <taxon>Spirochaetota</taxon>
        <taxon>Spirochaetia</taxon>
        <taxon>Spirochaetales</taxon>
        <taxon>Spirochaetaceae</taxon>
        <taxon>Candidatus Thalassospirochaeta</taxon>
    </lineage>
</organism>
<dbReference type="CDD" id="cd00383">
    <property type="entry name" value="trans_reg_C"/>
    <property type="match status" value="1"/>
</dbReference>
<dbReference type="Proteomes" id="UP001221217">
    <property type="component" value="Unassembled WGS sequence"/>
</dbReference>
<dbReference type="GO" id="GO:0005829">
    <property type="term" value="C:cytosol"/>
    <property type="evidence" value="ECO:0007669"/>
    <property type="project" value="TreeGrafter"/>
</dbReference>
<protein>
    <submittedName>
        <fullName evidence="6">Response regulator transcription factor</fullName>
    </submittedName>
</protein>
<dbReference type="Pfam" id="PF00072">
    <property type="entry name" value="Response_reg"/>
    <property type="match status" value="1"/>
</dbReference>
<dbReference type="PROSITE" id="PS51755">
    <property type="entry name" value="OMPR_PHOB"/>
    <property type="match status" value="1"/>
</dbReference>